<keyword evidence="6" id="KW-1185">Reference proteome</keyword>
<evidence type="ECO:0000256" key="2">
    <source>
        <dbReference type="ARBA" id="ARBA00022741"/>
    </source>
</evidence>
<reference evidence="5" key="1">
    <citation type="submission" date="2021-07" db="EMBL/GenBank/DDBJ databases">
        <title>Candidatus Kaistella beijingensis sp. nov. isolated from a municipal wastewater treatment plant is involved in sludge foaming.</title>
        <authorList>
            <person name="Song Y."/>
            <person name="Liu S.-J."/>
        </authorList>
    </citation>
    <scope>NUCLEOTIDE SEQUENCE</scope>
    <source>
        <strain evidence="5">DSM 43998</strain>
    </source>
</reference>
<keyword evidence="3 4" id="KW-0067">ATP-binding</keyword>
<evidence type="ECO:0000313" key="6">
    <source>
        <dbReference type="Proteomes" id="UP000887023"/>
    </source>
</evidence>
<keyword evidence="4" id="KW-0460">Magnesium</keyword>
<evidence type="ECO:0000256" key="3">
    <source>
        <dbReference type="ARBA" id="ARBA00022840"/>
    </source>
</evidence>
<name>A0ABX8SBX2_9ACTN</name>
<evidence type="ECO:0000256" key="4">
    <source>
        <dbReference type="RuleBase" id="RU361279"/>
    </source>
</evidence>
<comment type="cofactor">
    <cofactor evidence="4">
        <name>Mg(2+)</name>
        <dbReference type="ChEBI" id="CHEBI:18420"/>
    </cofactor>
</comment>
<dbReference type="InterPro" id="IPR002698">
    <property type="entry name" value="FTHF_cligase"/>
</dbReference>
<dbReference type="Proteomes" id="UP000887023">
    <property type="component" value="Chromosome"/>
</dbReference>
<evidence type="ECO:0000256" key="1">
    <source>
        <dbReference type="ARBA" id="ARBA00010638"/>
    </source>
</evidence>
<gene>
    <name evidence="5" type="ORF">KV203_15140</name>
</gene>
<sequence length="196" mass="20955">MTGTDEPSAKQLWREQIITARRCSTDAEHAIEAGLLAVAASALVTAGSNVCAYVPIGREPGLPTLLDALRDAGAQVLLPVTGRPGPLTWSTYLDPDHLVRTDRGLYEPTGPRLAATAIRTAELILVPALAADRRGVRLGRGAGYYDRSLPLADPAARIVAVVRDDELVPELPADPHDRRVGWALCPHAGAVRLDHR</sequence>
<comment type="similarity">
    <text evidence="1 4">Belongs to the 5-formyltetrahydrofolate cyclo-ligase family.</text>
</comment>
<dbReference type="EC" id="6.3.3.2" evidence="4"/>
<dbReference type="EMBL" id="CP079105">
    <property type="protein sequence ID" value="QXQ13201.1"/>
    <property type="molecule type" value="Genomic_DNA"/>
</dbReference>
<accession>A0ABX8SBX2</accession>
<keyword evidence="2 4" id="KW-0547">Nucleotide-binding</keyword>
<dbReference type="Gene3D" id="3.40.50.10420">
    <property type="entry name" value="NagB/RpiA/CoA transferase-like"/>
    <property type="match status" value="1"/>
</dbReference>
<proteinExistence type="inferred from homology"/>
<dbReference type="PIRSF" id="PIRSF006806">
    <property type="entry name" value="FTHF_cligase"/>
    <property type="match status" value="1"/>
</dbReference>
<comment type="catalytic activity">
    <reaction evidence="4">
        <text>(6S)-5-formyl-5,6,7,8-tetrahydrofolate + ATP = (6R)-5,10-methenyltetrahydrofolate + ADP + phosphate</text>
        <dbReference type="Rhea" id="RHEA:10488"/>
        <dbReference type="ChEBI" id="CHEBI:30616"/>
        <dbReference type="ChEBI" id="CHEBI:43474"/>
        <dbReference type="ChEBI" id="CHEBI:57455"/>
        <dbReference type="ChEBI" id="CHEBI:57457"/>
        <dbReference type="ChEBI" id="CHEBI:456216"/>
        <dbReference type="EC" id="6.3.3.2"/>
    </reaction>
</comment>
<dbReference type="InterPro" id="IPR024185">
    <property type="entry name" value="FTHF_cligase-like_sf"/>
</dbReference>
<organism evidence="5 6">
    <name type="scientific">Skermania pinensis</name>
    <dbReference type="NCBI Taxonomy" id="39122"/>
    <lineage>
        <taxon>Bacteria</taxon>
        <taxon>Bacillati</taxon>
        <taxon>Actinomycetota</taxon>
        <taxon>Actinomycetes</taxon>
        <taxon>Mycobacteriales</taxon>
        <taxon>Gordoniaceae</taxon>
        <taxon>Skermania</taxon>
    </lineage>
</organism>
<dbReference type="GO" id="GO:0030272">
    <property type="term" value="F:5-formyltetrahydrofolate cyclo-ligase activity"/>
    <property type="evidence" value="ECO:0007669"/>
    <property type="project" value="UniProtKB-EC"/>
</dbReference>
<dbReference type="RefSeq" id="WP_066471403.1">
    <property type="nucleotide sequence ID" value="NZ_CBCRUZ010000008.1"/>
</dbReference>
<dbReference type="SUPFAM" id="SSF100950">
    <property type="entry name" value="NagB/RpiA/CoA transferase-like"/>
    <property type="match status" value="1"/>
</dbReference>
<dbReference type="PANTHER" id="PTHR23407:SF1">
    <property type="entry name" value="5-FORMYLTETRAHYDROFOLATE CYCLO-LIGASE"/>
    <property type="match status" value="1"/>
</dbReference>
<keyword evidence="5" id="KW-0436">Ligase</keyword>
<dbReference type="PANTHER" id="PTHR23407">
    <property type="entry name" value="ATPASE INHIBITOR/5-FORMYLTETRAHYDROFOLATE CYCLO-LIGASE"/>
    <property type="match status" value="1"/>
</dbReference>
<dbReference type="Pfam" id="PF01812">
    <property type="entry name" value="5-FTHF_cyc-lig"/>
    <property type="match status" value="1"/>
</dbReference>
<dbReference type="InterPro" id="IPR037171">
    <property type="entry name" value="NagB/RpiA_transferase-like"/>
</dbReference>
<keyword evidence="4" id="KW-0479">Metal-binding</keyword>
<dbReference type="NCBIfam" id="TIGR02727">
    <property type="entry name" value="MTHFS_bact"/>
    <property type="match status" value="1"/>
</dbReference>
<protein>
    <recommendedName>
        <fullName evidence="4">5-formyltetrahydrofolate cyclo-ligase</fullName>
        <ecNumber evidence="4">6.3.3.2</ecNumber>
    </recommendedName>
</protein>
<evidence type="ECO:0000313" key="5">
    <source>
        <dbReference type="EMBL" id="QXQ13201.1"/>
    </source>
</evidence>